<reference evidence="8" key="1">
    <citation type="submission" date="2020-02" db="EMBL/GenBank/DDBJ databases">
        <authorList>
            <person name="Enbody D E."/>
            <person name="Pettersson E M."/>
        </authorList>
    </citation>
    <scope>NUCLEOTIDE SEQUENCE [LARGE SCALE GENOMIC DNA]</scope>
</reference>
<dbReference type="Gene3D" id="2.10.70.10">
    <property type="entry name" value="Complement Module, domain 1"/>
    <property type="match status" value="3"/>
</dbReference>
<feature type="disulfide bond" evidence="6">
    <location>
        <begin position="223"/>
        <end position="266"/>
    </location>
</feature>
<name>A0A8U8BH61_GEOPR</name>
<organism evidence="8 9">
    <name type="scientific">Geospiza parvula</name>
    <name type="common">Small tree-finch</name>
    <name type="synonym">Camarhynchus parvulus</name>
    <dbReference type="NCBI Taxonomy" id="87175"/>
    <lineage>
        <taxon>Eukaryota</taxon>
        <taxon>Metazoa</taxon>
        <taxon>Chordata</taxon>
        <taxon>Craniata</taxon>
        <taxon>Vertebrata</taxon>
        <taxon>Euteleostomi</taxon>
        <taxon>Archelosauria</taxon>
        <taxon>Archosauria</taxon>
        <taxon>Dinosauria</taxon>
        <taxon>Saurischia</taxon>
        <taxon>Theropoda</taxon>
        <taxon>Coelurosauria</taxon>
        <taxon>Aves</taxon>
        <taxon>Neognathae</taxon>
        <taxon>Neoaves</taxon>
        <taxon>Telluraves</taxon>
        <taxon>Australaves</taxon>
        <taxon>Passeriformes</taxon>
        <taxon>Thraupidae</taxon>
        <taxon>Camarhynchus</taxon>
    </lineage>
</organism>
<protein>
    <submittedName>
        <fullName evidence="8">Uncharacterized protein</fullName>
    </submittedName>
</protein>
<dbReference type="AlphaFoldDB" id="A0A8U8BH61"/>
<evidence type="ECO:0000313" key="8">
    <source>
        <dbReference type="Ensembl" id="ENSCPVP00000026551.1"/>
    </source>
</evidence>
<accession>A0A8U8BH61</accession>
<keyword evidence="4 6" id="KW-1015">Disulfide bond</keyword>
<keyword evidence="1 6" id="KW-0768">Sushi</keyword>
<feature type="disulfide bond" evidence="6">
    <location>
        <begin position="252"/>
        <end position="279"/>
    </location>
</feature>
<evidence type="ECO:0000313" key="9">
    <source>
        <dbReference type="Proteomes" id="UP000694382"/>
    </source>
</evidence>
<dbReference type="InterPro" id="IPR000436">
    <property type="entry name" value="Sushi_SCR_CCP_dom"/>
</dbReference>
<proteinExistence type="predicted"/>
<evidence type="ECO:0000256" key="7">
    <source>
        <dbReference type="SAM" id="MobiDB-lite"/>
    </source>
</evidence>
<feature type="region of interest" description="Disordered" evidence="7">
    <location>
        <begin position="1"/>
        <end position="26"/>
    </location>
</feature>
<dbReference type="SMART" id="SM00032">
    <property type="entry name" value="CCP"/>
    <property type="match status" value="3"/>
</dbReference>
<dbReference type="FunFam" id="2.10.70.10:FF:000014">
    <property type="entry name" value="Membrane cofactor protein"/>
    <property type="match status" value="1"/>
</dbReference>
<evidence type="ECO:0000256" key="1">
    <source>
        <dbReference type="ARBA" id="ARBA00022659"/>
    </source>
</evidence>
<dbReference type="PANTHER" id="PTHR19325">
    <property type="entry name" value="COMPLEMENT COMPONENT-RELATED SUSHI DOMAIN-CONTAINING"/>
    <property type="match status" value="1"/>
</dbReference>
<keyword evidence="5" id="KW-0325">Glycoprotein</keyword>
<keyword evidence="9" id="KW-1185">Reference proteome</keyword>
<dbReference type="PROSITE" id="PS50923">
    <property type="entry name" value="SUSHI"/>
    <property type="match status" value="2"/>
</dbReference>
<reference evidence="8" key="2">
    <citation type="submission" date="2025-08" db="UniProtKB">
        <authorList>
            <consortium name="Ensembl"/>
        </authorList>
    </citation>
    <scope>IDENTIFICATION</scope>
</reference>
<keyword evidence="3" id="KW-0677">Repeat</keyword>
<dbReference type="PANTHER" id="PTHR19325:SF560">
    <property type="entry name" value="SUSHI, VON WILLEBRAND FACTOR TYPE A, EGF AND PENTRAXIN DOMAIN-CONTAINING PROTEIN 1"/>
    <property type="match status" value="1"/>
</dbReference>
<dbReference type="InterPro" id="IPR035976">
    <property type="entry name" value="Sushi/SCR/CCP_sf"/>
</dbReference>
<evidence type="ECO:0000256" key="6">
    <source>
        <dbReference type="PROSITE-ProRule" id="PRU00302"/>
    </source>
</evidence>
<comment type="caution">
    <text evidence="6">Lacks conserved residue(s) required for the propagation of feature annotation.</text>
</comment>
<dbReference type="SUPFAM" id="SSF57535">
    <property type="entry name" value="Complement control module/SCR domain"/>
    <property type="match status" value="3"/>
</dbReference>
<evidence type="ECO:0000256" key="3">
    <source>
        <dbReference type="ARBA" id="ARBA00022737"/>
    </source>
</evidence>
<dbReference type="CDD" id="cd00033">
    <property type="entry name" value="CCP"/>
    <property type="match status" value="3"/>
</dbReference>
<evidence type="ECO:0000256" key="4">
    <source>
        <dbReference type="ARBA" id="ARBA00023157"/>
    </source>
</evidence>
<reference evidence="8" key="3">
    <citation type="submission" date="2025-09" db="UniProtKB">
        <authorList>
            <consortium name="Ensembl"/>
        </authorList>
    </citation>
    <scope>IDENTIFICATION</scope>
</reference>
<evidence type="ECO:0000256" key="5">
    <source>
        <dbReference type="ARBA" id="ARBA00023180"/>
    </source>
</evidence>
<dbReference type="Pfam" id="PF00084">
    <property type="entry name" value="Sushi"/>
    <property type="match status" value="3"/>
</dbReference>
<dbReference type="Ensembl" id="ENSCPVT00000024502.1">
    <property type="protein sequence ID" value="ENSCPVP00000026551.1"/>
    <property type="gene ID" value="ENSCPVG00000007312.2"/>
</dbReference>
<evidence type="ECO:0000256" key="2">
    <source>
        <dbReference type="ARBA" id="ARBA00022729"/>
    </source>
</evidence>
<dbReference type="InterPro" id="IPR050350">
    <property type="entry name" value="Compl-Cell_Adhes-Reg"/>
</dbReference>
<dbReference type="Proteomes" id="UP000694382">
    <property type="component" value="Chromosome 26"/>
</dbReference>
<sequence>MPGAPGTAHPARSTPSPAPHRAHGFRQSLPGAELSSAELGWPGGAGGGSAELGAAPREWLRCPGSAGGPAMGSGRRCSLLPLLLLLLLLELPAAWGEPLEGRRVRGAGHAGLGSFSVGSTVTFVCVPGYTKLPSLSNTIRCLSNSRWSSPPEFCGRSCPTPRPVPFAALSPEDKMQNFYAVNTTVRYICRQGYENTTAQPPTSTCLDNLTWTEVPELCQIRPCPMPPEVANGNHNGRDRAGFTMGMSVRYSCDPGYYLVGNAAVSCRASGNWSQPRPRCEGESGLCPLRGQTQCAAGRASSCSATSPSPARTPGAGAGPCPAVKVCGGLSAGVGGRRAAGCAVGPEQAGLWH</sequence>
<keyword evidence="2" id="KW-0732">Signal</keyword>